<dbReference type="STRING" id="3775.A0A1Q3DD07"/>
<feature type="region of interest" description="Disordered" evidence="1">
    <location>
        <begin position="60"/>
        <end position="110"/>
    </location>
</feature>
<evidence type="ECO:0000313" key="3">
    <source>
        <dbReference type="Proteomes" id="UP000187406"/>
    </source>
</evidence>
<reference evidence="3" key="1">
    <citation type="submission" date="2016-04" db="EMBL/GenBank/DDBJ databases">
        <title>Cephalotus genome sequencing.</title>
        <authorList>
            <person name="Fukushima K."/>
            <person name="Hasebe M."/>
            <person name="Fang X."/>
        </authorList>
    </citation>
    <scope>NUCLEOTIDE SEQUENCE [LARGE SCALE GENOMIC DNA]</scope>
    <source>
        <strain evidence="3">cv. St1</strain>
    </source>
</reference>
<keyword evidence="3" id="KW-1185">Reference proteome</keyword>
<gene>
    <name evidence="2" type="ORF">CFOL_v3_33773</name>
</gene>
<name>A0A1Q3DD07_CEPFO</name>
<organism evidence="2 3">
    <name type="scientific">Cephalotus follicularis</name>
    <name type="common">Albany pitcher plant</name>
    <dbReference type="NCBI Taxonomy" id="3775"/>
    <lineage>
        <taxon>Eukaryota</taxon>
        <taxon>Viridiplantae</taxon>
        <taxon>Streptophyta</taxon>
        <taxon>Embryophyta</taxon>
        <taxon>Tracheophyta</taxon>
        <taxon>Spermatophyta</taxon>
        <taxon>Magnoliopsida</taxon>
        <taxon>eudicotyledons</taxon>
        <taxon>Gunneridae</taxon>
        <taxon>Pentapetalae</taxon>
        <taxon>rosids</taxon>
        <taxon>fabids</taxon>
        <taxon>Oxalidales</taxon>
        <taxon>Cephalotaceae</taxon>
        <taxon>Cephalotus</taxon>
    </lineage>
</organism>
<comment type="caution">
    <text evidence="2">The sequence shown here is derived from an EMBL/GenBank/DDBJ whole genome shotgun (WGS) entry which is preliminary data.</text>
</comment>
<dbReference type="EMBL" id="BDDD01006194">
    <property type="protein sequence ID" value="GAV90364.1"/>
    <property type="molecule type" value="Genomic_DNA"/>
</dbReference>
<feature type="compositionally biased region" description="Low complexity" evidence="1">
    <location>
        <begin position="60"/>
        <end position="74"/>
    </location>
</feature>
<evidence type="ECO:0000313" key="2">
    <source>
        <dbReference type="EMBL" id="GAV90364.1"/>
    </source>
</evidence>
<dbReference type="Proteomes" id="UP000187406">
    <property type="component" value="Unassembled WGS sequence"/>
</dbReference>
<protein>
    <submittedName>
        <fullName evidence="2">Uncharacterized protein</fullName>
    </submittedName>
</protein>
<accession>A0A1Q3DD07</accession>
<dbReference type="AlphaFoldDB" id="A0A1Q3DD07"/>
<dbReference type="OrthoDB" id="340227at2759"/>
<evidence type="ECO:0000256" key="1">
    <source>
        <dbReference type="SAM" id="MobiDB-lite"/>
    </source>
</evidence>
<proteinExistence type="predicted"/>
<sequence>MASISTNSNPSTYSPRTQTLHTTRAIFTLPWTQIVRGESEPIAAAPSSPKSFAIEQDDMAANPASAAAATPPVAEECTENGGPNGNAGKRPAWNKPSNGAAEVGPVNGAHSWPALSDAARACSYKSSSDYLKGLFDGSSSVSGSQVQWCC</sequence>
<dbReference type="InParanoid" id="A0A1Q3DD07"/>